<gene>
    <name evidence="1" type="ORF">ASPSYDRAFT_50622</name>
</gene>
<evidence type="ECO:0000313" key="2">
    <source>
        <dbReference type="Proteomes" id="UP000184356"/>
    </source>
</evidence>
<dbReference type="GeneID" id="63764190"/>
<proteinExistence type="predicted"/>
<name>A0A1L9T3E2_9EURO</name>
<dbReference type="AlphaFoldDB" id="A0A1L9T3E2"/>
<dbReference type="Proteomes" id="UP000184356">
    <property type="component" value="Unassembled WGS sequence"/>
</dbReference>
<accession>A0A1L9T3E2</accession>
<evidence type="ECO:0000313" key="1">
    <source>
        <dbReference type="EMBL" id="OJJ53861.1"/>
    </source>
</evidence>
<dbReference type="VEuPathDB" id="FungiDB:ASPSYDRAFT_50622"/>
<keyword evidence="2" id="KW-1185">Reference proteome</keyword>
<reference evidence="2" key="1">
    <citation type="journal article" date="2017" name="Genome Biol.">
        <title>Comparative genomics reveals high biological diversity and specific adaptations in the industrially and medically important fungal genus Aspergillus.</title>
        <authorList>
            <person name="de Vries R.P."/>
            <person name="Riley R."/>
            <person name="Wiebenga A."/>
            <person name="Aguilar-Osorio G."/>
            <person name="Amillis S."/>
            <person name="Uchima C.A."/>
            <person name="Anderluh G."/>
            <person name="Asadollahi M."/>
            <person name="Askin M."/>
            <person name="Barry K."/>
            <person name="Battaglia E."/>
            <person name="Bayram O."/>
            <person name="Benocci T."/>
            <person name="Braus-Stromeyer S.A."/>
            <person name="Caldana C."/>
            <person name="Canovas D."/>
            <person name="Cerqueira G.C."/>
            <person name="Chen F."/>
            <person name="Chen W."/>
            <person name="Choi C."/>
            <person name="Clum A."/>
            <person name="Dos Santos R.A."/>
            <person name="Damasio A.R."/>
            <person name="Diallinas G."/>
            <person name="Emri T."/>
            <person name="Fekete E."/>
            <person name="Flipphi M."/>
            <person name="Freyberg S."/>
            <person name="Gallo A."/>
            <person name="Gournas C."/>
            <person name="Habgood R."/>
            <person name="Hainaut M."/>
            <person name="Harispe M.L."/>
            <person name="Henrissat B."/>
            <person name="Hilden K.S."/>
            <person name="Hope R."/>
            <person name="Hossain A."/>
            <person name="Karabika E."/>
            <person name="Karaffa L."/>
            <person name="Karanyi Z."/>
            <person name="Krasevec N."/>
            <person name="Kuo A."/>
            <person name="Kusch H."/>
            <person name="LaButti K."/>
            <person name="Lagendijk E.L."/>
            <person name="Lapidus A."/>
            <person name="Levasseur A."/>
            <person name="Lindquist E."/>
            <person name="Lipzen A."/>
            <person name="Logrieco A.F."/>
            <person name="MacCabe A."/>
            <person name="Maekelae M.R."/>
            <person name="Malavazi I."/>
            <person name="Melin P."/>
            <person name="Meyer V."/>
            <person name="Mielnichuk N."/>
            <person name="Miskei M."/>
            <person name="Molnar A.P."/>
            <person name="Mule G."/>
            <person name="Ngan C.Y."/>
            <person name="Orejas M."/>
            <person name="Orosz E."/>
            <person name="Ouedraogo J.P."/>
            <person name="Overkamp K.M."/>
            <person name="Park H.-S."/>
            <person name="Perrone G."/>
            <person name="Piumi F."/>
            <person name="Punt P.J."/>
            <person name="Ram A.F."/>
            <person name="Ramon A."/>
            <person name="Rauscher S."/>
            <person name="Record E."/>
            <person name="Riano-Pachon D.M."/>
            <person name="Robert V."/>
            <person name="Roehrig J."/>
            <person name="Ruller R."/>
            <person name="Salamov A."/>
            <person name="Salih N.S."/>
            <person name="Samson R.A."/>
            <person name="Sandor E."/>
            <person name="Sanguinetti M."/>
            <person name="Schuetze T."/>
            <person name="Sepcic K."/>
            <person name="Shelest E."/>
            <person name="Sherlock G."/>
            <person name="Sophianopoulou V."/>
            <person name="Squina F.M."/>
            <person name="Sun H."/>
            <person name="Susca A."/>
            <person name="Todd R.B."/>
            <person name="Tsang A."/>
            <person name="Unkles S.E."/>
            <person name="van de Wiele N."/>
            <person name="van Rossen-Uffink D."/>
            <person name="Oliveira J.V."/>
            <person name="Vesth T.C."/>
            <person name="Visser J."/>
            <person name="Yu J.-H."/>
            <person name="Zhou M."/>
            <person name="Andersen M.R."/>
            <person name="Archer D.B."/>
            <person name="Baker S.E."/>
            <person name="Benoit I."/>
            <person name="Brakhage A.A."/>
            <person name="Braus G.H."/>
            <person name="Fischer R."/>
            <person name="Frisvad J.C."/>
            <person name="Goldman G.H."/>
            <person name="Houbraken J."/>
            <person name="Oakley B."/>
            <person name="Pocsi I."/>
            <person name="Scazzocchio C."/>
            <person name="Seiboth B."/>
            <person name="vanKuyk P.A."/>
            <person name="Wortman J."/>
            <person name="Dyer P.S."/>
            <person name="Grigoriev I.V."/>
        </authorList>
    </citation>
    <scope>NUCLEOTIDE SEQUENCE [LARGE SCALE GENOMIC DNA]</scope>
    <source>
        <strain evidence="2">CBS 593.65</strain>
    </source>
</reference>
<sequence>MLINQTNGKATGSVPLRPPLTCRTSPAKCVEFRRSPSTSALNKNSPPFADSSCFSTRKMHRKVV</sequence>
<dbReference type="EMBL" id="KV878596">
    <property type="protein sequence ID" value="OJJ53861.1"/>
    <property type="molecule type" value="Genomic_DNA"/>
</dbReference>
<organism evidence="1 2">
    <name type="scientific">Aspergillus sydowii CBS 593.65</name>
    <dbReference type="NCBI Taxonomy" id="1036612"/>
    <lineage>
        <taxon>Eukaryota</taxon>
        <taxon>Fungi</taxon>
        <taxon>Dikarya</taxon>
        <taxon>Ascomycota</taxon>
        <taxon>Pezizomycotina</taxon>
        <taxon>Eurotiomycetes</taxon>
        <taxon>Eurotiomycetidae</taxon>
        <taxon>Eurotiales</taxon>
        <taxon>Aspergillaceae</taxon>
        <taxon>Aspergillus</taxon>
        <taxon>Aspergillus subgen. Nidulantes</taxon>
    </lineage>
</organism>
<protein>
    <submittedName>
        <fullName evidence="1">Uncharacterized protein</fullName>
    </submittedName>
</protein>
<dbReference type="RefSeq" id="XP_040697667.1">
    <property type="nucleotide sequence ID" value="XM_040848117.1"/>
</dbReference>